<dbReference type="Gene3D" id="3.40.462.20">
    <property type="match status" value="1"/>
</dbReference>
<dbReference type="PANTHER" id="PTHR42973:SF9">
    <property type="entry name" value="FAD-BINDING PCMH-TYPE DOMAIN-CONTAINING PROTEIN-RELATED"/>
    <property type="match status" value="1"/>
</dbReference>
<keyword evidence="4" id="KW-0274">FAD</keyword>
<evidence type="ECO:0000259" key="7">
    <source>
        <dbReference type="PROSITE" id="PS51387"/>
    </source>
</evidence>
<comment type="cofactor">
    <cofactor evidence="1">
        <name>FAD</name>
        <dbReference type="ChEBI" id="CHEBI:57692"/>
    </cofactor>
</comment>
<keyword evidence="6" id="KW-0732">Signal</keyword>
<gene>
    <name evidence="8" type="ORF">QBC46DRAFT_430719</name>
</gene>
<feature type="domain" description="FAD-binding PCMH-type" evidence="7">
    <location>
        <begin position="59"/>
        <end position="229"/>
    </location>
</feature>
<dbReference type="GO" id="GO:0016491">
    <property type="term" value="F:oxidoreductase activity"/>
    <property type="evidence" value="ECO:0007669"/>
    <property type="project" value="UniProtKB-KW"/>
</dbReference>
<evidence type="ECO:0000256" key="5">
    <source>
        <dbReference type="ARBA" id="ARBA00023002"/>
    </source>
</evidence>
<evidence type="ECO:0000313" key="8">
    <source>
        <dbReference type="EMBL" id="KAK3933876.1"/>
    </source>
</evidence>
<evidence type="ECO:0000256" key="2">
    <source>
        <dbReference type="ARBA" id="ARBA00005466"/>
    </source>
</evidence>
<dbReference type="EMBL" id="MU854054">
    <property type="protein sequence ID" value="KAK3933876.1"/>
    <property type="molecule type" value="Genomic_DNA"/>
</dbReference>
<dbReference type="InterPro" id="IPR016166">
    <property type="entry name" value="FAD-bd_PCMH"/>
</dbReference>
<dbReference type="SUPFAM" id="SSF56176">
    <property type="entry name" value="FAD-binding/transporter-associated domain-like"/>
    <property type="match status" value="1"/>
</dbReference>
<keyword evidence="9" id="KW-1185">Reference proteome</keyword>
<keyword evidence="3" id="KW-0285">Flavoprotein</keyword>
<dbReference type="InterPro" id="IPR012951">
    <property type="entry name" value="BBE"/>
</dbReference>
<organism evidence="8 9">
    <name type="scientific">Diplogelasinospora grovesii</name>
    <dbReference type="NCBI Taxonomy" id="303347"/>
    <lineage>
        <taxon>Eukaryota</taxon>
        <taxon>Fungi</taxon>
        <taxon>Dikarya</taxon>
        <taxon>Ascomycota</taxon>
        <taxon>Pezizomycotina</taxon>
        <taxon>Sordariomycetes</taxon>
        <taxon>Sordariomycetidae</taxon>
        <taxon>Sordariales</taxon>
        <taxon>Diplogelasinosporaceae</taxon>
        <taxon>Diplogelasinospora</taxon>
    </lineage>
</organism>
<protein>
    <recommendedName>
        <fullName evidence="7">FAD-binding PCMH-type domain-containing protein</fullName>
    </recommendedName>
</protein>
<dbReference type="AlphaFoldDB" id="A0AAN6RZ64"/>
<dbReference type="InterPro" id="IPR050416">
    <property type="entry name" value="FAD-linked_Oxidoreductase"/>
</dbReference>
<dbReference type="Gene3D" id="3.30.465.10">
    <property type="match status" value="1"/>
</dbReference>
<feature type="chain" id="PRO_5043053057" description="FAD-binding PCMH-type domain-containing protein" evidence="6">
    <location>
        <begin position="16"/>
        <end position="494"/>
    </location>
</feature>
<accession>A0AAN6RZ64</accession>
<evidence type="ECO:0000313" key="9">
    <source>
        <dbReference type="Proteomes" id="UP001303473"/>
    </source>
</evidence>
<name>A0AAN6RZ64_9PEZI</name>
<evidence type="ECO:0000256" key="6">
    <source>
        <dbReference type="SAM" id="SignalP"/>
    </source>
</evidence>
<dbReference type="PROSITE" id="PS51387">
    <property type="entry name" value="FAD_PCMH"/>
    <property type="match status" value="1"/>
</dbReference>
<keyword evidence="5" id="KW-0560">Oxidoreductase</keyword>
<comment type="similarity">
    <text evidence="2">Belongs to the oxygen-dependent FAD-linked oxidoreductase family.</text>
</comment>
<dbReference type="PANTHER" id="PTHR42973">
    <property type="entry name" value="BINDING OXIDOREDUCTASE, PUTATIVE (AFU_ORTHOLOGUE AFUA_1G17690)-RELATED"/>
    <property type="match status" value="1"/>
</dbReference>
<dbReference type="Pfam" id="PF08031">
    <property type="entry name" value="BBE"/>
    <property type="match status" value="1"/>
</dbReference>
<dbReference type="GO" id="GO:0071949">
    <property type="term" value="F:FAD binding"/>
    <property type="evidence" value="ECO:0007669"/>
    <property type="project" value="InterPro"/>
</dbReference>
<evidence type="ECO:0000256" key="1">
    <source>
        <dbReference type="ARBA" id="ARBA00001974"/>
    </source>
</evidence>
<feature type="signal peptide" evidence="6">
    <location>
        <begin position="1"/>
        <end position="15"/>
    </location>
</feature>
<proteinExistence type="inferred from homology"/>
<comment type="caution">
    <text evidence="8">The sequence shown here is derived from an EMBL/GenBank/DDBJ whole genome shotgun (WGS) entry which is preliminary data.</text>
</comment>
<dbReference type="Pfam" id="PF01565">
    <property type="entry name" value="FAD_binding_4"/>
    <property type="match status" value="1"/>
</dbReference>
<dbReference type="InterPro" id="IPR006094">
    <property type="entry name" value="Oxid_FAD_bind_N"/>
</dbReference>
<sequence length="494" mass="53121">MKLITAVSTWSLAAGAGTVLSGTCKDEYAQLGAKLSSTAAIYCPGTAEFQAGSARWSVLSSPRVNVVIVPGTEGDVFETVQFANEKGLPFLAYSGAHGSITTLGRMDHGVEISLSQLSSVTIAPDGRTAEIGGGTLSKTVTDALWAAGKQTVTGTCECVSYLGPALGGGHGWLQGHYGLVADQIISYNVVLANGTLRTVTDKDDLFWGLKGAGHNFGIVTSVVSKIYGSSQKGWAIETLVFSGEKVEVIYAAANEHLTKNGTQPVDVINWSYWYNDPSTDPNGPVIAFYIIQEGVTSVDQIYTQPFRDIGPLSVQPASGTYQDLAGWTGISNSSTPCQKAGTANPRFPIYLREYNATAQKEAYELFANATRGDSAFNNSLFMFEGYSLQGVRAIASRETAFAYRGDNLLVAPLITYAPAGKTLDKEAAQIGNRLREILRKGSGKKEMHVYVNYAYGDETLENWYGSGKWRLERLAALKNRYDPQGRFSFYGPIA</sequence>
<evidence type="ECO:0000256" key="4">
    <source>
        <dbReference type="ARBA" id="ARBA00022827"/>
    </source>
</evidence>
<dbReference type="InterPro" id="IPR036318">
    <property type="entry name" value="FAD-bd_PCMH-like_sf"/>
</dbReference>
<dbReference type="Proteomes" id="UP001303473">
    <property type="component" value="Unassembled WGS sequence"/>
</dbReference>
<dbReference type="InterPro" id="IPR016169">
    <property type="entry name" value="FAD-bd_PCMH_sub2"/>
</dbReference>
<evidence type="ECO:0000256" key="3">
    <source>
        <dbReference type="ARBA" id="ARBA00022630"/>
    </source>
</evidence>
<reference evidence="9" key="1">
    <citation type="journal article" date="2023" name="Mol. Phylogenet. Evol.">
        <title>Genome-scale phylogeny and comparative genomics of the fungal order Sordariales.</title>
        <authorList>
            <person name="Hensen N."/>
            <person name="Bonometti L."/>
            <person name="Westerberg I."/>
            <person name="Brannstrom I.O."/>
            <person name="Guillou S."/>
            <person name="Cros-Aarteil S."/>
            <person name="Calhoun S."/>
            <person name="Haridas S."/>
            <person name="Kuo A."/>
            <person name="Mondo S."/>
            <person name="Pangilinan J."/>
            <person name="Riley R."/>
            <person name="LaButti K."/>
            <person name="Andreopoulos B."/>
            <person name="Lipzen A."/>
            <person name="Chen C."/>
            <person name="Yan M."/>
            <person name="Daum C."/>
            <person name="Ng V."/>
            <person name="Clum A."/>
            <person name="Steindorff A."/>
            <person name="Ohm R.A."/>
            <person name="Martin F."/>
            <person name="Silar P."/>
            <person name="Natvig D.O."/>
            <person name="Lalanne C."/>
            <person name="Gautier V."/>
            <person name="Ament-Velasquez S.L."/>
            <person name="Kruys A."/>
            <person name="Hutchinson M.I."/>
            <person name="Powell A.J."/>
            <person name="Barry K."/>
            <person name="Miller A.N."/>
            <person name="Grigoriev I.V."/>
            <person name="Debuchy R."/>
            <person name="Gladieux P."/>
            <person name="Hiltunen Thoren M."/>
            <person name="Johannesson H."/>
        </authorList>
    </citation>
    <scope>NUCLEOTIDE SEQUENCE [LARGE SCALE GENOMIC DNA]</scope>
    <source>
        <strain evidence="9">CBS 340.73</strain>
    </source>
</reference>